<reference evidence="1 2" key="1">
    <citation type="submission" date="2017-11" db="EMBL/GenBank/DDBJ databases">
        <title>Comparitive Functional Genomics of Dry Heat Resistant strains isolated from the Viking Spacecraft.</title>
        <authorList>
            <person name="Seuylemezian A."/>
            <person name="Cooper K."/>
            <person name="Vaishampayan P."/>
        </authorList>
    </citation>
    <scope>NUCLEOTIDE SEQUENCE [LARGE SCALE GENOMIC DNA]</scope>
    <source>
        <strain evidence="1 2">V1-29</strain>
    </source>
</reference>
<dbReference type="RefSeq" id="WP_101640384.1">
    <property type="nucleotide sequence ID" value="NZ_PGUY01000012.1"/>
</dbReference>
<dbReference type="FunFam" id="3.40.50.880:FF:000030">
    <property type="entry name" value="Gamma-glutamyl-gamma-aminobutyrate hydrolase PuuD"/>
    <property type="match status" value="1"/>
</dbReference>
<organism evidence="1 2">
    <name type="scientific">Peribacillus deserti</name>
    <dbReference type="NCBI Taxonomy" id="673318"/>
    <lineage>
        <taxon>Bacteria</taxon>
        <taxon>Bacillati</taxon>
        <taxon>Bacillota</taxon>
        <taxon>Bacilli</taxon>
        <taxon>Bacillales</taxon>
        <taxon>Bacillaceae</taxon>
        <taxon>Peribacillus</taxon>
    </lineage>
</organism>
<accession>A0A2N5M9U2</accession>
<dbReference type="InterPro" id="IPR029062">
    <property type="entry name" value="Class_I_gatase-like"/>
</dbReference>
<sequence length="238" mass="26240">MKRKPIIGITCSNIEYSGITSSLLHYSYSDSVINAGGIPIILPVGNKEITEKMFSICDGILLSGGEDINPQLFGAEPHPKLGKIIPERDSMEISIIEFARNKNIPIFAICRGIQILNAALGGTNIQDVESEKDNCLKHFQDTSSRGDATHLITVEKGSKLNKITGKMELNVNSFHHQAVNEVAPILKPIAVAKDGVIEAVESNDNENHWILGVQWHPEDMTKTDKYMKLLFKAFIEAC</sequence>
<dbReference type="PANTHER" id="PTHR43235:SF1">
    <property type="entry name" value="GLUTAMINE AMIDOTRANSFERASE PB2B2.05-RELATED"/>
    <property type="match status" value="1"/>
</dbReference>
<name>A0A2N5M9U2_9BACI</name>
<dbReference type="Gene3D" id="3.40.50.880">
    <property type="match status" value="1"/>
</dbReference>
<dbReference type="Pfam" id="PF07722">
    <property type="entry name" value="Peptidase_C26"/>
    <property type="match status" value="1"/>
</dbReference>
<dbReference type="CDD" id="cd01745">
    <property type="entry name" value="GATase1_2"/>
    <property type="match status" value="1"/>
</dbReference>
<dbReference type="GO" id="GO:0005829">
    <property type="term" value="C:cytosol"/>
    <property type="evidence" value="ECO:0007669"/>
    <property type="project" value="TreeGrafter"/>
</dbReference>
<dbReference type="InterPro" id="IPR011697">
    <property type="entry name" value="Peptidase_C26"/>
</dbReference>
<dbReference type="GO" id="GO:0033969">
    <property type="term" value="F:gamma-glutamyl-gamma-aminobutyrate hydrolase activity"/>
    <property type="evidence" value="ECO:0007669"/>
    <property type="project" value="TreeGrafter"/>
</dbReference>
<dbReference type="GO" id="GO:0006598">
    <property type="term" value="P:polyamine catabolic process"/>
    <property type="evidence" value="ECO:0007669"/>
    <property type="project" value="TreeGrafter"/>
</dbReference>
<evidence type="ECO:0000313" key="2">
    <source>
        <dbReference type="Proteomes" id="UP000234748"/>
    </source>
</evidence>
<keyword evidence="2" id="KW-1185">Reference proteome</keyword>
<comment type="caution">
    <text evidence="1">The sequence shown here is derived from an EMBL/GenBank/DDBJ whole genome shotgun (WGS) entry which is preliminary data.</text>
</comment>
<dbReference type="SUPFAM" id="SSF52317">
    <property type="entry name" value="Class I glutamine amidotransferase-like"/>
    <property type="match status" value="1"/>
</dbReference>
<dbReference type="PANTHER" id="PTHR43235">
    <property type="entry name" value="GLUTAMINE AMIDOTRANSFERASE PB2B2.05-RELATED"/>
    <property type="match status" value="1"/>
</dbReference>
<proteinExistence type="predicted"/>
<dbReference type="OrthoDB" id="9813383at2"/>
<keyword evidence="1" id="KW-0378">Hydrolase</keyword>
<dbReference type="AlphaFoldDB" id="A0A2N5M9U2"/>
<evidence type="ECO:0000313" key="1">
    <source>
        <dbReference type="EMBL" id="PLT31124.1"/>
    </source>
</evidence>
<dbReference type="EMBL" id="PGUY01000012">
    <property type="protein sequence ID" value="PLT31124.1"/>
    <property type="molecule type" value="Genomic_DNA"/>
</dbReference>
<dbReference type="InterPro" id="IPR044668">
    <property type="entry name" value="PuuD-like"/>
</dbReference>
<gene>
    <name evidence="1" type="ORF">CUU66_03975</name>
</gene>
<dbReference type="PROSITE" id="PS51273">
    <property type="entry name" value="GATASE_TYPE_1"/>
    <property type="match status" value="1"/>
</dbReference>
<dbReference type="Proteomes" id="UP000234748">
    <property type="component" value="Unassembled WGS sequence"/>
</dbReference>
<protein>
    <submittedName>
        <fullName evidence="1">Gamma-glutamyl-gamma-aminobutyrate hydrolase</fullName>
    </submittedName>
</protein>